<organism evidence="2">
    <name type="scientific">Aureoumbra lagunensis</name>
    <dbReference type="NCBI Taxonomy" id="44058"/>
    <lineage>
        <taxon>Eukaryota</taxon>
        <taxon>Sar</taxon>
        <taxon>Stramenopiles</taxon>
        <taxon>Ochrophyta</taxon>
        <taxon>Pelagophyceae</taxon>
        <taxon>Pelagomonadales</taxon>
        <taxon>Aureoumbra</taxon>
    </lineage>
</organism>
<feature type="compositionally biased region" description="Low complexity" evidence="1">
    <location>
        <begin position="118"/>
        <end position="127"/>
    </location>
</feature>
<dbReference type="AlphaFoldDB" id="A0A7S3NI51"/>
<sequence length="216" mass="22414">MKKDDEEDGLQEKEEAKVEGRSPKRARVEAKEVADIPSTSEATERASASESTPSFGFGGGFAGFAALKSSGSGFGSTASIASGAGGFAAFAAAAASSQGDDGFKLKKTENEITFGAAFGTSSAFGGTPFDPTNAVDDSEEVQSSLLPMEEAPANGEENETCLGRFRAKLFELVKPSDAKQIESTTKANTNENTTVTTNETISQVDKVPSWSERGIG</sequence>
<evidence type="ECO:0008006" key="3">
    <source>
        <dbReference type="Google" id="ProtNLM"/>
    </source>
</evidence>
<name>A0A7S3NI51_9STRA</name>
<evidence type="ECO:0000256" key="1">
    <source>
        <dbReference type="SAM" id="MobiDB-lite"/>
    </source>
</evidence>
<feature type="compositionally biased region" description="Low complexity" evidence="1">
    <location>
        <begin position="37"/>
        <end position="54"/>
    </location>
</feature>
<reference evidence="2" key="1">
    <citation type="submission" date="2021-01" db="EMBL/GenBank/DDBJ databases">
        <authorList>
            <person name="Corre E."/>
            <person name="Pelletier E."/>
            <person name="Niang G."/>
            <person name="Scheremetjew M."/>
            <person name="Finn R."/>
            <person name="Kale V."/>
            <person name="Holt S."/>
            <person name="Cochrane G."/>
            <person name="Meng A."/>
            <person name="Brown T."/>
            <person name="Cohen L."/>
        </authorList>
    </citation>
    <scope>NUCLEOTIDE SEQUENCE</scope>
    <source>
        <strain evidence="2">CCMP1510</strain>
    </source>
</reference>
<protein>
    <recommendedName>
        <fullName evidence="3">RanBD1 domain-containing protein</fullName>
    </recommendedName>
</protein>
<proteinExistence type="predicted"/>
<dbReference type="EMBL" id="HBIJ01003759">
    <property type="protein sequence ID" value="CAE0361930.1"/>
    <property type="molecule type" value="Transcribed_RNA"/>
</dbReference>
<gene>
    <name evidence="2" type="ORF">ALAG00032_LOCUS2663</name>
</gene>
<feature type="region of interest" description="Disordered" evidence="1">
    <location>
        <begin position="1"/>
        <end position="54"/>
    </location>
</feature>
<feature type="region of interest" description="Disordered" evidence="1">
    <location>
        <begin position="181"/>
        <end position="216"/>
    </location>
</feature>
<feature type="compositionally biased region" description="Basic and acidic residues" evidence="1">
    <location>
        <begin position="1"/>
        <end position="34"/>
    </location>
</feature>
<accession>A0A7S3NI51</accession>
<evidence type="ECO:0000313" key="2">
    <source>
        <dbReference type="EMBL" id="CAE0361930.1"/>
    </source>
</evidence>
<feature type="compositionally biased region" description="Low complexity" evidence="1">
    <location>
        <begin position="182"/>
        <end position="200"/>
    </location>
</feature>
<feature type="region of interest" description="Disordered" evidence="1">
    <location>
        <begin position="118"/>
        <end position="143"/>
    </location>
</feature>